<keyword evidence="10" id="KW-1185">Reference proteome</keyword>
<dbReference type="InterPro" id="IPR013083">
    <property type="entry name" value="Znf_RING/FYVE/PHD"/>
</dbReference>
<evidence type="ECO:0000256" key="6">
    <source>
        <dbReference type="PROSITE-ProRule" id="PRU00235"/>
    </source>
</evidence>
<evidence type="ECO:0000256" key="4">
    <source>
        <dbReference type="ARBA" id="ARBA00022833"/>
    </source>
</evidence>
<name>A0AAW0BY95_9AGAR</name>
<dbReference type="InterPro" id="IPR058923">
    <property type="entry name" value="RCC1-like_dom"/>
</dbReference>
<dbReference type="SUPFAM" id="SSF57903">
    <property type="entry name" value="FYVE/PHD zinc finger"/>
    <property type="match status" value="1"/>
</dbReference>
<evidence type="ECO:0000256" key="3">
    <source>
        <dbReference type="ARBA" id="ARBA00022771"/>
    </source>
</evidence>
<keyword evidence="1" id="KW-0479">Metal-binding</keyword>
<feature type="region of interest" description="Disordered" evidence="7">
    <location>
        <begin position="511"/>
        <end position="554"/>
    </location>
</feature>
<accession>A0AAW0BY95</accession>
<proteinExistence type="predicted"/>
<protein>
    <submittedName>
        <fullName evidence="9">PHD-type domain-containing protein</fullName>
    </submittedName>
</protein>
<dbReference type="PANTHER" id="PTHR46207:SF1">
    <property type="entry name" value="PROTEIN RCC2"/>
    <property type="match status" value="1"/>
</dbReference>
<sequence>MSASADAESQSTPEWGRVLISGGTDWPRLGRKGNKSDNADGEPPPDLLEPHILRSLSNIKSVSVHTSAHSCHCVVLDVDGIAWLFGRNGSCALGEPSEVEYISESAPKRLTASDLGAQAGAKFVDAACGRNHTLLVSSDGALWTAGLNSLGQLVQCGHPVSPEVPAFKSVAVVSDGNKERVVKATAGITFSAVLTESGKVFTFGSGEKGQLGNGKTGERVITGNKIAFDIVSQPRQVDGIDNKKIVQISAGQQHCIALDSTGLVYVWGYGGYCRLGLGNQVDELRPKMVPNFAGPNEMLMGAFVAAGPSNSVVVDRQGMYWMTGKWKNSGEGSSGSPYSSFRYMQDIMACKVTKACCGGVTHWLLTPDDDDPETGEPAVMTVAWGQNAANGELGLGPDQPKSATKPTKHVPLTGVNVIDIAAGQNTTLFIAKPNEKYSDLPRHPIDINPPETCIQCGEDHGDDGPDVLECEKCDAPYHLSCLSPPLESIPDGEWFCPDCEADPGASVGAAASKLKSKSLKRKTEPPARGGRASLHSLLISDADSKDTAQKKKKQ</sequence>
<dbReference type="SMART" id="SM00249">
    <property type="entry name" value="PHD"/>
    <property type="match status" value="1"/>
</dbReference>
<evidence type="ECO:0000256" key="7">
    <source>
        <dbReference type="SAM" id="MobiDB-lite"/>
    </source>
</evidence>
<dbReference type="SUPFAM" id="SSF50985">
    <property type="entry name" value="RCC1/BLIP-II"/>
    <property type="match status" value="1"/>
</dbReference>
<dbReference type="Pfam" id="PF25390">
    <property type="entry name" value="WD40_RLD"/>
    <property type="match status" value="1"/>
</dbReference>
<gene>
    <name evidence="9" type="ORF">R3P38DRAFT_2773971</name>
</gene>
<feature type="repeat" description="RCC1" evidence="6">
    <location>
        <begin position="198"/>
        <end position="261"/>
    </location>
</feature>
<dbReference type="PROSITE" id="PS50016">
    <property type="entry name" value="ZF_PHD_2"/>
    <property type="match status" value="1"/>
</dbReference>
<evidence type="ECO:0000313" key="9">
    <source>
        <dbReference type="EMBL" id="KAK7031433.1"/>
    </source>
</evidence>
<dbReference type="InterPro" id="IPR011011">
    <property type="entry name" value="Znf_FYVE_PHD"/>
</dbReference>
<keyword evidence="4" id="KW-0862">Zinc</keyword>
<evidence type="ECO:0000313" key="10">
    <source>
        <dbReference type="Proteomes" id="UP001362999"/>
    </source>
</evidence>
<feature type="region of interest" description="Disordered" evidence="7">
    <location>
        <begin position="1"/>
        <end position="48"/>
    </location>
</feature>
<dbReference type="Pfam" id="PF00628">
    <property type="entry name" value="PHD"/>
    <property type="match status" value="1"/>
</dbReference>
<dbReference type="Proteomes" id="UP001362999">
    <property type="component" value="Unassembled WGS sequence"/>
</dbReference>
<dbReference type="GO" id="GO:0031267">
    <property type="term" value="F:small GTPase binding"/>
    <property type="evidence" value="ECO:0007669"/>
    <property type="project" value="TreeGrafter"/>
</dbReference>
<comment type="caution">
    <text evidence="9">The sequence shown here is derived from an EMBL/GenBank/DDBJ whole genome shotgun (WGS) entry which is preliminary data.</text>
</comment>
<feature type="domain" description="PHD-type" evidence="8">
    <location>
        <begin position="450"/>
        <end position="502"/>
    </location>
</feature>
<keyword evidence="2" id="KW-0677">Repeat</keyword>
<dbReference type="PROSITE" id="PS50012">
    <property type="entry name" value="RCC1_3"/>
    <property type="match status" value="4"/>
</dbReference>
<dbReference type="CDD" id="cd15543">
    <property type="entry name" value="PHD_RSF1"/>
    <property type="match status" value="1"/>
</dbReference>
<dbReference type="InterPro" id="IPR009091">
    <property type="entry name" value="RCC1/BLIP-II"/>
</dbReference>
<dbReference type="PANTHER" id="PTHR46207">
    <property type="entry name" value="PROTEIN RCC2"/>
    <property type="match status" value="1"/>
</dbReference>
<evidence type="ECO:0000256" key="2">
    <source>
        <dbReference type="ARBA" id="ARBA00022737"/>
    </source>
</evidence>
<feature type="repeat" description="RCC1" evidence="6">
    <location>
        <begin position="80"/>
        <end position="139"/>
    </location>
</feature>
<dbReference type="InterPro" id="IPR000408">
    <property type="entry name" value="Reg_chr_condens"/>
</dbReference>
<dbReference type="PROSITE" id="PS00626">
    <property type="entry name" value="RCC1_2"/>
    <property type="match status" value="1"/>
</dbReference>
<dbReference type="Gene3D" id="3.30.40.10">
    <property type="entry name" value="Zinc/RING finger domain, C3HC4 (zinc finger)"/>
    <property type="match status" value="1"/>
</dbReference>
<organism evidence="9 10">
    <name type="scientific">Favolaschia claudopus</name>
    <dbReference type="NCBI Taxonomy" id="2862362"/>
    <lineage>
        <taxon>Eukaryota</taxon>
        <taxon>Fungi</taxon>
        <taxon>Dikarya</taxon>
        <taxon>Basidiomycota</taxon>
        <taxon>Agaricomycotina</taxon>
        <taxon>Agaricomycetes</taxon>
        <taxon>Agaricomycetidae</taxon>
        <taxon>Agaricales</taxon>
        <taxon>Marasmiineae</taxon>
        <taxon>Mycenaceae</taxon>
        <taxon>Favolaschia</taxon>
    </lineage>
</organism>
<evidence type="ECO:0000256" key="5">
    <source>
        <dbReference type="PROSITE-ProRule" id="PRU00146"/>
    </source>
</evidence>
<dbReference type="InterPro" id="IPR019786">
    <property type="entry name" value="Zinc_finger_PHD-type_CS"/>
</dbReference>
<dbReference type="Gene3D" id="2.130.10.30">
    <property type="entry name" value="Regulator of chromosome condensation 1/beta-lactamase-inhibitor protein II"/>
    <property type="match status" value="2"/>
</dbReference>
<feature type="repeat" description="RCC1" evidence="6">
    <location>
        <begin position="262"/>
        <end position="317"/>
    </location>
</feature>
<dbReference type="InterPro" id="IPR028641">
    <property type="entry name" value="RCC2"/>
</dbReference>
<feature type="repeat" description="RCC1" evidence="6">
    <location>
        <begin position="379"/>
        <end position="433"/>
    </location>
</feature>
<dbReference type="AlphaFoldDB" id="A0AAW0BY95"/>
<evidence type="ECO:0000259" key="8">
    <source>
        <dbReference type="PROSITE" id="PS50016"/>
    </source>
</evidence>
<dbReference type="EMBL" id="JAWWNJ010000024">
    <property type="protein sequence ID" value="KAK7031433.1"/>
    <property type="molecule type" value="Genomic_DNA"/>
</dbReference>
<dbReference type="PROSITE" id="PS01359">
    <property type="entry name" value="ZF_PHD_1"/>
    <property type="match status" value="1"/>
</dbReference>
<feature type="compositionally biased region" description="Polar residues" evidence="7">
    <location>
        <begin position="1"/>
        <end position="13"/>
    </location>
</feature>
<dbReference type="PRINTS" id="PR00633">
    <property type="entry name" value="RCCNDNSATION"/>
</dbReference>
<evidence type="ECO:0000256" key="1">
    <source>
        <dbReference type="ARBA" id="ARBA00022723"/>
    </source>
</evidence>
<keyword evidence="3 5" id="KW-0863">Zinc-finger</keyword>
<dbReference type="InterPro" id="IPR001965">
    <property type="entry name" value="Znf_PHD"/>
</dbReference>
<feature type="compositionally biased region" description="Basic and acidic residues" evidence="7">
    <location>
        <begin position="542"/>
        <end position="554"/>
    </location>
</feature>
<dbReference type="GO" id="GO:0008270">
    <property type="term" value="F:zinc ion binding"/>
    <property type="evidence" value="ECO:0007669"/>
    <property type="project" value="UniProtKB-KW"/>
</dbReference>
<dbReference type="InterPro" id="IPR019787">
    <property type="entry name" value="Znf_PHD-finger"/>
</dbReference>
<dbReference type="GO" id="GO:0016020">
    <property type="term" value="C:membrane"/>
    <property type="evidence" value="ECO:0007669"/>
    <property type="project" value="TreeGrafter"/>
</dbReference>
<reference evidence="9 10" key="1">
    <citation type="journal article" date="2024" name="J Genomics">
        <title>Draft genome sequencing and assembly of Favolaschia claudopus CIRM-BRFM 2984 isolated from oak limbs.</title>
        <authorList>
            <person name="Navarro D."/>
            <person name="Drula E."/>
            <person name="Chaduli D."/>
            <person name="Cazenave R."/>
            <person name="Ahrendt S."/>
            <person name="Wang J."/>
            <person name="Lipzen A."/>
            <person name="Daum C."/>
            <person name="Barry K."/>
            <person name="Grigoriev I.V."/>
            <person name="Favel A."/>
            <person name="Rosso M.N."/>
            <person name="Martin F."/>
        </authorList>
    </citation>
    <scope>NUCLEOTIDE SEQUENCE [LARGE SCALE GENOMIC DNA]</scope>
    <source>
        <strain evidence="9 10">CIRM-BRFM 2984</strain>
    </source>
</reference>